<dbReference type="EMBL" id="UZAN01041775">
    <property type="protein sequence ID" value="VDP74071.1"/>
    <property type="molecule type" value="Genomic_DNA"/>
</dbReference>
<evidence type="ECO:0000313" key="6">
    <source>
        <dbReference type="WBParaSite" id="ECPE_0000495201-mRNA-1"/>
    </source>
</evidence>
<dbReference type="Pfam" id="PF13855">
    <property type="entry name" value="LRR_8"/>
    <property type="match status" value="1"/>
</dbReference>
<dbReference type="InterPro" id="IPR001611">
    <property type="entry name" value="Leu-rich_rpt"/>
</dbReference>
<keyword evidence="2" id="KW-0677">Repeat</keyword>
<sequence length="339" mass="36808">MIPESQSDSDHTVPCNSSSTSEKLTIITSNSDPTCTDTPSSVSVLDSEHLVSAKFPTERQRELAGGFLSVIKPNLERLDRAAFELSRSQVEFTNQLNSLIEAVIQYLRGLDLTGVHFGPDESVQAALDNHANSQATTRTPAAATLWPTTDVLASMCRLQWLKLVDSGLSGVQLPTELGKLTQLESLSLARNTLSQLSALKDWPALLPSLRSLNCRKNELTDGDAIPVSIFECPNLQVIDFSCNRLTNVPKGIEKAKGLLVLNLSRNAITSVPSEVFVQCTDLMLLDLSDNQLDGLPAQLRRCSSLQQLILSNNPLRLAHLRAVSSLKQLEVSIVPLGSG</sequence>
<evidence type="ECO:0000256" key="2">
    <source>
        <dbReference type="ARBA" id="ARBA00022737"/>
    </source>
</evidence>
<reference evidence="6" key="1">
    <citation type="submission" date="2016-06" db="UniProtKB">
        <authorList>
            <consortium name="WormBaseParasite"/>
        </authorList>
    </citation>
    <scope>IDENTIFICATION</scope>
</reference>
<dbReference type="InterPro" id="IPR050216">
    <property type="entry name" value="LRR_domain-containing"/>
</dbReference>
<dbReference type="PROSITE" id="PS51450">
    <property type="entry name" value="LRR"/>
    <property type="match status" value="1"/>
</dbReference>
<evidence type="ECO:0000256" key="1">
    <source>
        <dbReference type="ARBA" id="ARBA00022614"/>
    </source>
</evidence>
<reference evidence="4 5" key="2">
    <citation type="submission" date="2018-11" db="EMBL/GenBank/DDBJ databases">
        <authorList>
            <consortium name="Pathogen Informatics"/>
        </authorList>
    </citation>
    <scope>NUCLEOTIDE SEQUENCE [LARGE SCALE GENOMIC DNA]</scope>
    <source>
        <strain evidence="4 5">Egypt</strain>
    </source>
</reference>
<dbReference type="SUPFAM" id="SSF52047">
    <property type="entry name" value="RNI-like"/>
    <property type="match status" value="1"/>
</dbReference>
<evidence type="ECO:0000256" key="3">
    <source>
        <dbReference type="SAM" id="MobiDB-lite"/>
    </source>
</evidence>
<gene>
    <name evidence="4" type="ORF">ECPE_LOCUS4940</name>
</gene>
<dbReference type="Gene3D" id="3.80.10.10">
    <property type="entry name" value="Ribonuclease Inhibitor"/>
    <property type="match status" value="2"/>
</dbReference>
<dbReference type="InterPro" id="IPR003591">
    <property type="entry name" value="Leu-rich_rpt_typical-subtyp"/>
</dbReference>
<dbReference type="SMART" id="SM00369">
    <property type="entry name" value="LRR_TYP"/>
    <property type="match status" value="5"/>
</dbReference>
<name>A0A183ADA5_9TREM</name>
<feature type="region of interest" description="Disordered" evidence="3">
    <location>
        <begin position="1"/>
        <end position="21"/>
    </location>
</feature>
<evidence type="ECO:0000313" key="4">
    <source>
        <dbReference type="EMBL" id="VDP74071.1"/>
    </source>
</evidence>
<evidence type="ECO:0000313" key="5">
    <source>
        <dbReference type="Proteomes" id="UP000272942"/>
    </source>
</evidence>
<dbReference type="Proteomes" id="UP000272942">
    <property type="component" value="Unassembled WGS sequence"/>
</dbReference>
<dbReference type="AlphaFoldDB" id="A0A183ADA5"/>
<organism evidence="6">
    <name type="scientific">Echinostoma caproni</name>
    <dbReference type="NCBI Taxonomy" id="27848"/>
    <lineage>
        <taxon>Eukaryota</taxon>
        <taxon>Metazoa</taxon>
        <taxon>Spiralia</taxon>
        <taxon>Lophotrochozoa</taxon>
        <taxon>Platyhelminthes</taxon>
        <taxon>Trematoda</taxon>
        <taxon>Digenea</taxon>
        <taxon>Plagiorchiida</taxon>
        <taxon>Echinostomata</taxon>
        <taxon>Echinostomatoidea</taxon>
        <taxon>Echinostomatidae</taxon>
        <taxon>Echinostoma</taxon>
    </lineage>
</organism>
<accession>A0A183ADA5</accession>
<keyword evidence="1" id="KW-0433">Leucine-rich repeat</keyword>
<dbReference type="GO" id="GO:0005737">
    <property type="term" value="C:cytoplasm"/>
    <property type="evidence" value="ECO:0007669"/>
    <property type="project" value="TreeGrafter"/>
</dbReference>
<dbReference type="InterPro" id="IPR032675">
    <property type="entry name" value="LRR_dom_sf"/>
</dbReference>
<protein>
    <submittedName>
        <fullName evidence="6">Leucine-rich repeat-containing protein 1</fullName>
    </submittedName>
</protein>
<dbReference type="WBParaSite" id="ECPE_0000495201-mRNA-1">
    <property type="protein sequence ID" value="ECPE_0000495201-mRNA-1"/>
    <property type="gene ID" value="ECPE_0000495201"/>
</dbReference>
<dbReference type="PANTHER" id="PTHR48051">
    <property type="match status" value="1"/>
</dbReference>
<proteinExistence type="predicted"/>
<dbReference type="OrthoDB" id="1060944at2759"/>
<keyword evidence="5" id="KW-1185">Reference proteome</keyword>
<dbReference type="PANTHER" id="PTHR48051:SF1">
    <property type="entry name" value="RAS SUPPRESSOR PROTEIN 1"/>
    <property type="match status" value="1"/>
</dbReference>